<dbReference type="GO" id="GO:0016887">
    <property type="term" value="F:ATP hydrolysis activity"/>
    <property type="evidence" value="ECO:0007669"/>
    <property type="project" value="InterPro"/>
</dbReference>
<dbReference type="PANTHER" id="PTHR32182:SF22">
    <property type="entry name" value="ATP-DEPENDENT ENDONUCLEASE, OLD FAMILY-RELATED"/>
    <property type="match status" value="1"/>
</dbReference>
<keyword evidence="2" id="KW-0547">Nucleotide-binding</keyword>
<evidence type="ECO:0000259" key="1">
    <source>
        <dbReference type="Pfam" id="PF13304"/>
    </source>
</evidence>
<proteinExistence type="predicted"/>
<feature type="domain" description="ATPase AAA-type core" evidence="1">
    <location>
        <begin position="241"/>
        <end position="328"/>
    </location>
</feature>
<dbReference type="GO" id="GO:0005524">
    <property type="term" value="F:ATP binding"/>
    <property type="evidence" value="ECO:0007669"/>
    <property type="project" value="UniProtKB-KW"/>
</dbReference>
<organism evidence="2">
    <name type="scientific">Proteus mirabilis</name>
    <dbReference type="NCBI Taxonomy" id="584"/>
    <lineage>
        <taxon>Bacteria</taxon>
        <taxon>Pseudomonadati</taxon>
        <taxon>Pseudomonadota</taxon>
        <taxon>Gammaproteobacteria</taxon>
        <taxon>Enterobacterales</taxon>
        <taxon>Morganellaceae</taxon>
        <taxon>Proteus</taxon>
    </lineage>
</organism>
<dbReference type="Gene3D" id="3.40.50.300">
    <property type="entry name" value="P-loop containing nucleotide triphosphate hydrolases"/>
    <property type="match status" value="1"/>
</dbReference>
<keyword evidence="2" id="KW-0067">ATP-binding</keyword>
<dbReference type="GO" id="GO:0000731">
    <property type="term" value="P:DNA synthesis involved in DNA repair"/>
    <property type="evidence" value="ECO:0007669"/>
    <property type="project" value="TreeGrafter"/>
</dbReference>
<dbReference type="InterPro" id="IPR003959">
    <property type="entry name" value="ATPase_AAA_core"/>
</dbReference>
<accession>A0A2R4A9C6</accession>
<reference evidence="2" key="1">
    <citation type="journal article" date="2018" name="J. Antimicrob. Chemother.">
        <title>Genomic context of resistance genes within a French clinical MDR Proteus mirabilis: identification of the novel genomic resistance island GIPmi1.</title>
        <authorList>
            <person name="Siebor E."/>
            <person name="de Curraize C."/>
            <person name="Neuwirth C."/>
        </authorList>
    </citation>
    <scope>NUCLEOTIDE SEQUENCE</scope>
    <source>
        <strain evidence="2">PmPHI</strain>
    </source>
</reference>
<dbReference type="PANTHER" id="PTHR32182">
    <property type="entry name" value="DNA REPLICATION AND REPAIR PROTEIN RECF"/>
    <property type="match status" value="1"/>
</dbReference>
<dbReference type="GO" id="GO:0006302">
    <property type="term" value="P:double-strand break repair"/>
    <property type="evidence" value="ECO:0007669"/>
    <property type="project" value="TreeGrafter"/>
</dbReference>
<dbReference type="CDD" id="cd00267">
    <property type="entry name" value="ABC_ATPase"/>
    <property type="match status" value="1"/>
</dbReference>
<dbReference type="InterPro" id="IPR027417">
    <property type="entry name" value="P-loop_NTPase"/>
</dbReference>
<dbReference type="EMBL" id="MF490433">
    <property type="protein sequence ID" value="AVR61243.1"/>
    <property type="molecule type" value="Genomic_DNA"/>
</dbReference>
<dbReference type="SUPFAM" id="SSF52540">
    <property type="entry name" value="P-loop containing nucleoside triphosphate hydrolases"/>
    <property type="match status" value="1"/>
</dbReference>
<dbReference type="RefSeq" id="WP_107033648.1">
    <property type="nucleotide sequence ID" value="NZ_JAMOJO010000009.1"/>
</dbReference>
<dbReference type="Pfam" id="PF13304">
    <property type="entry name" value="AAA_21"/>
    <property type="match status" value="1"/>
</dbReference>
<dbReference type="AlphaFoldDB" id="A0A2R4A9C6"/>
<evidence type="ECO:0000313" key="2">
    <source>
        <dbReference type="EMBL" id="AVR61243.1"/>
    </source>
</evidence>
<protein>
    <submittedName>
        <fullName evidence="2">ATP-binding protein</fullName>
    </submittedName>
</protein>
<sequence>MELTLAPNPLYDQPQTLNINKVATLIGENGSGKSSILQSVFEERLNKRAHHHLNVVCFSSGQNENYSEKFGIYLKRERKAGRGLGLECLYFDKPWSKLLIFLATATKRSGKVRSFLRERGYVTESTLQGDDQTTCLKCAFKIDKNYVNRVQDALKREENGEVDTLRNTPYFRSLDSFISTFHSRDYEFEQPLRKRTIEIPAIRLIDVSFDYPRQPQAGEEGIEAGEANNQAQNTAFDPEVSFFTQAADNDYFIDKKGYKLVFKGGIELDQLSDGEYQLLFLYALIDLFDSPNTLFLLDEADSHLHFKNVERLWEILKKINGYVLTTSHLLDSISQLEINDINVVSKSVVSPAANNIELNDRLKALSSISQIKFKECSLYKIVVLVDHENDWDIFKLLVLRKLSTNAFDREQIIDSFKSILPVRLNSGWNSHSESFAEKKMKWVSTYATFVANQPVQTTNVILICDRDSLPYQDIGTDKCSLAVQGIDPNKYQINNSAFDTTVLAWQRREIKHYLLSYSAMNKSDVDMLNTIYFGEASCLRDGQNGDYKITMEDGLCSLLSEKELSKSEQKQMNPKLLYEFKKVYGDDVKPFKLVPSFNESLATLDSSLVKKLVSSYIENTEAPKGFNLVLATQYIEKMKPAEISEDITKMYQFIKEKLR</sequence>
<name>A0A2R4A9C6_PROMI</name>